<evidence type="ECO:0000259" key="2">
    <source>
        <dbReference type="Pfam" id="PF07715"/>
    </source>
</evidence>
<dbReference type="PROSITE" id="PS52016">
    <property type="entry name" value="TONB_DEPENDENT_REC_3"/>
    <property type="match status" value="1"/>
</dbReference>
<proteinExistence type="inferred from homology"/>
<comment type="subcellular location">
    <subcellularLocation>
        <location evidence="1">Cell outer membrane</location>
        <topology evidence="1">Multi-pass membrane protein</topology>
    </subcellularLocation>
</comment>
<dbReference type="Gene3D" id="2.60.40.1120">
    <property type="entry name" value="Carboxypeptidase-like, regulatory domain"/>
    <property type="match status" value="1"/>
</dbReference>
<dbReference type="SUPFAM" id="SSF56935">
    <property type="entry name" value="Porins"/>
    <property type="match status" value="1"/>
</dbReference>
<dbReference type="Gene3D" id="2.170.130.10">
    <property type="entry name" value="TonB-dependent receptor, plug domain"/>
    <property type="match status" value="1"/>
</dbReference>
<comment type="similarity">
    <text evidence="1">Belongs to the TonB-dependent receptor family.</text>
</comment>
<organism evidence="3 4">
    <name type="scientific">Sphingobacterium oryzagri</name>
    <dbReference type="NCBI Taxonomy" id="3025669"/>
    <lineage>
        <taxon>Bacteria</taxon>
        <taxon>Pseudomonadati</taxon>
        <taxon>Bacteroidota</taxon>
        <taxon>Sphingobacteriia</taxon>
        <taxon>Sphingobacteriales</taxon>
        <taxon>Sphingobacteriaceae</taxon>
        <taxon>Sphingobacterium</taxon>
    </lineage>
</organism>
<keyword evidence="1" id="KW-1134">Transmembrane beta strand</keyword>
<dbReference type="Pfam" id="PF13715">
    <property type="entry name" value="CarbopepD_reg_2"/>
    <property type="match status" value="1"/>
</dbReference>
<dbReference type="RefSeq" id="WP_274265753.1">
    <property type="nucleotide sequence ID" value="NZ_CP117880.1"/>
</dbReference>
<name>A0ABY7WEY2_9SPHI</name>
<evidence type="ECO:0000313" key="4">
    <source>
        <dbReference type="Proteomes" id="UP001221558"/>
    </source>
</evidence>
<dbReference type="InterPro" id="IPR023996">
    <property type="entry name" value="TonB-dep_OMP_SusC/RagA"/>
</dbReference>
<keyword evidence="1" id="KW-0998">Cell outer membrane</keyword>
<keyword evidence="4" id="KW-1185">Reference proteome</keyword>
<evidence type="ECO:0000256" key="1">
    <source>
        <dbReference type="PROSITE-ProRule" id="PRU01360"/>
    </source>
</evidence>
<reference evidence="3 4" key="1">
    <citation type="submission" date="2023-02" db="EMBL/GenBank/DDBJ databases">
        <title>Genome sequence of Sphingobacterium sp. KACC 22765.</title>
        <authorList>
            <person name="Kim S."/>
            <person name="Heo J."/>
            <person name="Kwon S.-W."/>
        </authorList>
    </citation>
    <scope>NUCLEOTIDE SEQUENCE [LARGE SCALE GENOMIC DNA]</scope>
    <source>
        <strain evidence="3 4">KACC 22765</strain>
    </source>
</reference>
<dbReference type="InterPro" id="IPR012910">
    <property type="entry name" value="Plug_dom"/>
</dbReference>
<keyword evidence="1" id="KW-0813">Transport</keyword>
<keyword evidence="1" id="KW-0812">Transmembrane</keyword>
<gene>
    <name evidence="3" type="ORF">PQ465_11940</name>
</gene>
<protein>
    <submittedName>
        <fullName evidence="3">TonB-dependent receptor</fullName>
    </submittedName>
</protein>
<evidence type="ECO:0000313" key="3">
    <source>
        <dbReference type="EMBL" id="WDF67017.1"/>
    </source>
</evidence>
<dbReference type="InterPro" id="IPR039426">
    <property type="entry name" value="TonB-dep_rcpt-like"/>
</dbReference>
<feature type="domain" description="TonB-dependent receptor plug" evidence="2">
    <location>
        <begin position="148"/>
        <end position="255"/>
    </location>
</feature>
<accession>A0ABY7WEY2</accession>
<dbReference type="Pfam" id="PF07715">
    <property type="entry name" value="Plug"/>
    <property type="match status" value="1"/>
</dbReference>
<dbReference type="SUPFAM" id="SSF49464">
    <property type="entry name" value="Carboxypeptidase regulatory domain-like"/>
    <property type="match status" value="1"/>
</dbReference>
<dbReference type="NCBIfam" id="TIGR04056">
    <property type="entry name" value="OMP_RagA_SusC"/>
    <property type="match status" value="1"/>
</dbReference>
<dbReference type="Proteomes" id="UP001221558">
    <property type="component" value="Chromosome"/>
</dbReference>
<keyword evidence="3" id="KW-0675">Receptor</keyword>
<dbReference type="InterPro" id="IPR008969">
    <property type="entry name" value="CarboxyPept-like_regulatory"/>
</dbReference>
<sequence length="1059" mass="117036">MKHRSNQLTPLGRRLLLYSGSVFLLGSAVAGGLSPDKRWTASPMHDVTLATPAAWQSAVTGQVRDISGKPLVGVSIFVKGNTSAVGSTSADGSFSVNADAGAILVFRSVGYAEQEVVASAQQDLTITLQSSAQDLDEVVVVGYGTQKKVNLTGAVSTIKGDDLVRRPVTNVGSMLQGQTPGLRVVQNSGEPGSEGLSVRVRGQGTFSGAGNGPLVLIDGVEGSLNDVNPNDVENISVLKDAASASIYGARAGNGVILVTTKMGKAGRVVVDYSGNASIHTPTKLFDLITNSAEYMELWNEAKINTLGPNATGLYPQETINLYRNATDRVQYPNTDWLDIMFNPAFVQQHNLSISGGSDNTQYNLSAGIVDQPGVLKGFDYKRYNVRLNLTSKVADWLSIGTNISAKQGDTQRPRGGAEDSFIATISQAPTYAPTLPDGRYTFKAYGFEYNNKNLLAIVDNEVFWKNRDYSVNLQGWMDVKLAKGFSWYTKAAIVGDFDSESDWRPLVPLYNFHTGELATDLDVGTKGLGKTRRENRYTNVFSYLKYENTFADNHNLGLQAGYSQEANRSEYLYGYRRDFFNNALQELDGGGLAVQNASGSAYEWALQSFFGRVTYDFKQRYLFEANLRYDGSSRLHPDRRWGAFPSVSAGWRVSEEPFVQKMNLTWLNNFKIRGSYGELGNQNINISVSGNGSYPYPYQDLLNYTGNYSFDNANLTTGAAQTALSNPLLRWEETKVVDIGADLTVLKGLEVTFDWYRRTTSSILRQSQITAVVGLSAPNVNSGTMRNEGIELGLRYSNAVNDGIFEGLSYSIGGNIDRFKNTVIRFGEREIGGWTIKEEGRPWDTYYMLEHIGIFQSAEEIANAPKQFSDNTLPGDLIYKDQNGDGVINNDDRVPVGGQYPSFEYAFTGNLNWKNFDLSFMFQGVEGRKLFVNNWGTIPFVQGAAPTTEWRDRWTEENPSTTMPRIYWGFDAPDKVKRPSTFFLQDASYLRLKNLTIGYSLPTTVTDRMGINRLRVFLSGDNLFTRTDYPGLDPERTGSGTFLNYPQNKIYAFGLNLQF</sequence>
<dbReference type="EMBL" id="CP117880">
    <property type="protein sequence ID" value="WDF67017.1"/>
    <property type="molecule type" value="Genomic_DNA"/>
</dbReference>
<dbReference type="NCBIfam" id="TIGR04057">
    <property type="entry name" value="SusC_RagA_signa"/>
    <property type="match status" value="1"/>
</dbReference>
<dbReference type="InterPro" id="IPR023997">
    <property type="entry name" value="TonB-dep_OMP_SusC/RagA_CS"/>
</dbReference>
<keyword evidence="1" id="KW-0472">Membrane</keyword>
<dbReference type="InterPro" id="IPR037066">
    <property type="entry name" value="Plug_dom_sf"/>
</dbReference>